<dbReference type="InterPro" id="IPR027417">
    <property type="entry name" value="P-loop_NTPase"/>
</dbReference>
<keyword evidence="13" id="KW-1185">Reference proteome</keyword>
<feature type="compositionally biased region" description="Low complexity" evidence="9">
    <location>
        <begin position="604"/>
        <end position="628"/>
    </location>
</feature>
<evidence type="ECO:0000259" key="11">
    <source>
        <dbReference type="PROSITE" id="PS50893"/>
    </source>
</evidence>
<feature type="transmembrane region" description="Helical" evidence="10">
    <location>
        <begin position="282"/>
        <end position="304"/>
    </location>
</feature>
<feature type="transmembrane region" description="Helical" evidence="10">
    <location>
        <begin position="35"/>
        <end position="53"/>
    </location>
</feature>
<dbReference type="Gene3D" id="3.40.50.300">
    <property type="entry name" value="P-loop containing nucleotide triphosphate hydrolases"/>
    <property type="match status" value="1"/>
</dbReference>
<dbReference type="InterPro" id="IPR003439">
    <property type="entry name" value="ABC_transporter-like_ATP-bd"/>
</dbReference>
<dbReference type="RefSeq" id="WP_066353387.1">
    <property type="nucleotide sequence ID" value="NZ_CBCSFJ010000016.1"/>
</dbReference>
<dbReference type="PANTHER" id="PTHR45772">
    <property type="entry name" value="CONSERVED COMPONENT OF ABC TRANSPORTER FOR NATURAL AMINO ACIDS-RELATED"/>
    <property type="match status" value="1"/>
</dbReference>
<dbReference type="CDD" id="cd03219">
    <property type="entry name" value="ABC_Mj1267_LivG_branched"/>
    <property type="match status" value="1"/>
</dbReference>
<organism evidence="12 13">
    <name type="scientific">Bordetella bronchialis</name>
    <dbReference type="NCBI Taxonomy" id="463025"/>
    <lineage>
        <taxon>Bacteria</taxon>
        <taxon>Pseudomonadati</taxon>
        <taxon>Pseudomonadota</taxon>
        <taxon>Betaproteobacteria</taxon>
        <taxon>Burkholderiales</taxon>
        <taxon>Alcaligenaceae</taxon>
        <taxon>Bordetella</taxon>
    </lineage>
</organism>
<comment type="subcellular location">
    <subcellularLocation>
        <location evidence="1">Cell membrane</location>
        <topology evidence="1">Multi-pass membrane protein</topology>
    </subcellularLocation>
</comment>
<feature type="transmembrane region" description="Helical" evidence="10">
    <location>
        <begin position="247"/>
        <end position="270"/>
    </location>
</feature>
<keyword evidence="4 10" id="KW-0812">Transmembrane</keyword>
<keyword evidence="3" id="KW-1003">Cell membrane</keyword>
<keyword evidence="8 10" id="KW-0472">Membrane</keyword>
<evidence type="ECO:0000256" key="3">
    <source>
        <dbReference type="ARBA" id="ARBA00022475"/>
    </source>
</evidence>
<dbReference type="PROSITE" id="PS50893">
    <property type="entry name" value="ABC_TRANSPORTER_2"/>
    <property type="match status" value="1"/>
</dbReference>
<dbReference type="Pfam" id="PF00005">
    <property type="entry name" value="ABC_tran"/>
    <property type="match status" value="1"/>
</dbReference>
<protein>
    <recommendedName>
        <fullName evidence="11">ABC transporter domain-containing protein</fullName>
    </recommendedName>
</protein>
<evidence type="ECO:0000256" key="2">
    <source>
        <dbReference type="ARBA" id="ARBA00022448"/>
    </source>
</evidence>
<dbReference type="InterPro" id="IPR043428">
    <property type="entry name" value="LivM-like"/>
</dbReference>
<dbReference type="InterPro" id="IPR003593">
    <property type="entry name" value="AAA+_ATPase"/>
</dbReference>
<keyword evidence="5" id="KW-0547">Nucleotide-binding</keyword>
<dbReference type="CDD" id="cd06581">
    <property type="entry name" value="TM_PBP1_LivM_like"/>
    <property type="match status" value="1"/>
</dbReference>
<name>A0ABN4R456_9BORD</name>
<feature type="domain" description="ABC transporter" evidence="11">
    <location>
        <begin position="352"/>
        <end position="597"/>
    </location>
</feature>
<evidence type="ECO:0000256" key="8">
    <source>
        <dbReference type="ARBA" id="ARBA00023136"/>
    </source>
</evidence>
<feature type="transmembrane region" description="Helical" evidence="10">
    <location>
        <begin position="112"/>
        <end position="130"/>
    </location>
</feature>
<feature type="transmembrane region" description="Helical" evidence="10">
    <location>
        <begin position="85"/>
        <end position="105"/>
    </location>
</feature>
<feature type="transmembrane region" description="Helical" evidence="10">
    <location>
        <begin position="209"/>
        <end position="227"/>
    </location>
</feature>
<evidence type="ECO:0000313" key="13">
    <source>
        <dbReference type="Proteomes" id="UP000091897"/>
    </source>
</evidence>
<dbReference type="Pfam" id="PF12399">
    <property type="entry name" value="BCA_ABC_TP_C"/>
    <property type="match status" value="1"/>
</dbReference>
<evidence type="ECO:0000256" key="7">
    <source>
        <dbReference type="ARBA" id="ARBA00022989"/>
    </source>
</evidence>
<evidence type="ECO:0000256" key="9">
    <source>
        <dbReference type="SAM" id="MobiDB-lite"/>
    </source>
</evidence>
<evidence type="ECO:0000313" key="12">
    <source>
        <dbReference type="EMBL" id="ANN68031.1"/>
    </source>
</evidence>
<dbReference type="SUPFAM" id="SSF52540">
    <property type="entry name" value="P-loop containing nucleoside triphosphate hydrolases"/>
    <property type="match status" value="1"/>
</dbReference>
<evidence type="ECO:0000256" key="4">
    <source>
        <dbReference type="ARBA" id="ARBA00022692"/>
    </source>
</evidence>
<dbReference type="SMART" id="SM00382">
    <property type="entry name" value="AAA"/>
    <property type="match status" value="1"/>
</dbReference>
<gene>
    <name evidence="12" type="ORF">BAU06_18585</name>
</gene>
<keyword evidence="2" id="KW-0813">Transport</keyword>
<proteinExistence type="predicted"/>
<dbReference type="InterPro" id="IPR032823">
    <property type="entry name" value="BCA_ABC_TP_C"/>
</dbReference>
<dbReference type="Pfam" id="PF02653">
    <property type="entry name" value="BPD_transp_2"/>
    <property type="match status" value="1"/>
</dbReference>
<sequence length="639" mass="68298">MKSLFPRRLPLLVFVALLALLPLFPATPEFWITQLNYIGLASLVVLGLVVLTGVSGLTSFGQAAFVGIGAYATAWLTTAQGWSPWLGLVAGLVLTGAVAWILGAITLRLSGHYLPLGTIAWCLALFYLYGTVDALGRHDGIAGIEPLTVFGLSLAEGRHIYYLIWLLVLAAVWATGNLLDSRPGRAIRALRNGAGMAESMGVDTRRYKVVVFVYAALLASLSGWLYAHMQRAVSPSPFGLNYGIEYLFMAVVGGAAHVWGALLGSAIILVLKDQIQNVLPRLLDTTANFELIVFGILLILMLQYARDGVWPMLAGAWRRLAGGDGRRARAAPQGDAAPLSRRTRPAAGQVVLDVDAIRKTFGGLVAVNDISFQVRAGEIMGLIGPNGAGKSTTFNLITGVLPCTRGGVSFMGERIERLSARDIARRGVGRTFQHVQLLPGMTVLENVALGAHLRADVGVLAGALRMDRPAEARLLREAALQLERVGLGDCLYEQAGNLALGQQRILEIARALAGDPVLLLLDEPAAGLRYKEKQALARVLEQLREEGMSILLVEHDMDFVMRLTNHLVVMDFGTKLAEGVPADIQRDPAVLEAYLGGLDEDEAPAPAGAAADVPVSDVPVADAPVSPDTSRAAAAREQR</sequence>
<feature type="transmembrane region" description="Helical" evidence="10">
    <location>
        <begin position="160"/>
        <end position="179"/>
    </location>
</feature>
<dbReference type="PANTHER" id="PTHR45772:SF2">
    <property type="entry name" value="ABC TRANSPORTER ATP-BINDING PROTEIN"/>
    <property type="match status" value="1"/>
</dbReference>
<evidence type="ECO:0000256" key="6">
    <source>
        <dbReference type="ARBA" id="ARBA00022840"/>
    </source>
</evidence>
<evidence type="ECO:0000256" key="5">
    <source>
        <dbReference type="ARBA" id="ARBA00022741"/>
    </source>
</evidence>
<reference evidence="12 13" key="1">
    <citation type="submission" date="2016-06" db="EMBL/GenBank/DDBJ databases">
        <title>Complete genome sequences of Bordetella bronchialis and Bordetella flabilis.</title>
        <authorList>
            <person name="LiPuma J.J."/>
            <person name="Spilker T."/>
        </authorList>
    </citation>
    <scope>NUCLEOTIDE SEQUENCE [LARGE SCALE GENOMIC DNA]</scope>
    <source>
        <strain evidence="12 13">AU3182</strain>
    </source>
</reference>
<dbReference type="InterPro" id="IPR051120">
    <property type="entry name" value="ABC_AA/LPS_Transport"/>
</dbReference>
<dbReference type="InterPro" id="IPR001851">
    <property type="entry name" value="ABC_transp_permease"/>
</dbReference>
<evidence type="ECO:0000256" key="1">
    <source>
        <dbReference type="ARBA" id="ARBA00004651"/>
    </source>
</evidence>
<accession>A0ABN4R456</accession>
<feature type="region of interest" description="Disordered" evidence="9">
    <location>
        <begin position="602"/>
        <end position="639"/>
    </location>
</feature>
<dbReference type="EMBL" id="CP016170">
    <property type="protein sequence ID" value="ANN68031.1"/>
    <property type="molecule type" value="Genomic_DNA"/>
</dbReference>
<dbReference type="Proteomes" id="UP000091897">
    <property type="component" value="Chromosome"/>
</dbReference>
<keyword evidence="6" id="KW-0067">ATP-binding</keyword>
<evidence type="ECO:0000256" key="10">
    <source>
        <dbReference type="SAM" id="Phobius"/>
    </source>
</evidence>
<keyword evidence="7 10" id="KW-1133">Transmembrane helix</keyword>